<dbReference type="OrthoDB" id="9774608at2"/>
<accession>A0A2L1GKQ7</accession>
<gene>
    <name evidence="2" type="ORF">CAY53_01110</name>
</gene>
<dbReference type="EMBL" id="CP021255">
    <property type="protein sequence ID" value="AVD70250.1"/>
    <property type="molecule type" value="Genomic_DNA"/>
</dbReference>
<reference evidence="2" key="1">
    <citation type="submission" date="2017-05" db="EMBL/GenBank/DDBJ databases">
        <authorList>
            <person name="Song R."/>
            <person name="Chenine A.L."/>
            <person name="Ruprecht R.M."/>
        </authorList>
    </citation>
    <scope>NUCLEOTIDE SEQUENCE</scope>
    <source>
        <strain evidence="2">ORNL</strain>
    </source>
</reference>
<dbReference type="AlphaFoldDB" id="A0A2L1GKQ7"/>
<dbReference type="RefSeq" id="WP_104935575.1">
    <property type="nucleotide sequence ID" value="NZ_CP021255.1"/>
</dbReference>
<dbReference type="InterPro" id="IPR008490">
    <property type="entry name" value="Transposase_InsH_N"/>
</dbReference>
<organism evidence="2 3">
    <name type="scientific">Desulfobulbus oralis</name>
    <dbReference type="NCBI Taxonomy" id="1986146"/>
    <lineage>
        <taxon>Bacteria</taxon>
        <taxon>Pseudomonadati</taxon>
        <taxon>Thermodesulfobacteriota</taxon>
        <taxon>Desulfobulbia</taxon>
        <taxon>Desulfobulbales</taxon>
        <taxon>Desulfobulbaceae</taxon>
        <taxon>Desulfobulbus</taxon>
    </lineage>
</organism>
<protein>
    <recommendedName>
        <fullName evidence="1">Transposase InsH N-terminal domain-containing protein</fullName>
    </recommendedName>
</protein>
<keyword evidence="3" id="KW-1185">Reference proteome</keyword>
<feature type="domain" description="Transposase InsH N-terminal" evidence="1">
    <location>
        <begin position="28"/>
        <end position="117"/>
    </location>
</feature>
<evidence type="ECO:0000259" key="1">
    <source>
        <dbReference type="Pfam" id="PF05598"/>
    </source>
</evidence>
<evidence type="ECO:0000313" key="3">
    <source>
        <dbReference type="Proteomes" id="UP000239867"/>
    </source>
</evidence>
<sequence length="147" mass="16508">MSPGRRQEQQKSMWLSYDQLPQSRGQVLYQRLQELLHEEEFDSFPEKLCAPCSAEKSGRRSIPPGRSFRMLLIGCFGASTLSAASAATARGVLSLLEFLGLAPGETVPDHFSLCRIRGAGRRLAPVHCQRGRWQADCLHRRCRALRP</sequence>
<name>A0A2L1GKQ7_9BACT</name>
<reference evidence="2" key="2">
    <citation type="journal article" date="2018" name="MBio">
        <title>Insights into the evolution of host association through the isolation and characterization of a novel human periodontal pathobiont, Desulfobulbus oralis.</title>
        <authorList>
            <person name="Cross K.L."/>
            <person name="Chirania P."/>
            <person name="Xiong W."/>
            <person name="Beall C.J."/>
            <person name="Elkins J.G."/>
            <person name="Giannone R.J."/>
            <person name="Griffen A.L."/>
            <person name="Guss A.M."/>
            <person name="Hettich R.L."/>
            <person name="Joshi S.S."/>
            <person name="Mokrzan E.M."/>
            <person name="Martin R.K."/>
            <person name="Zhulin I.B."/>
            <person name="Leys E.J."/>
            <person name="Podar M."/>
        </authorList>
    </citation>
    <scope>NUCLEOTIDE SEQUENCE [LARGE SCALE GENOMIC DNA]</scope>
    <source>
        <strain evidence="2">ORNL</strain>
    </source>
</reference>
<dbReference type="Pfam" id="PF05598">
    <property type="entry name" value="DUF772"/>
    <property type="match status" value="1"/>
</dbReference>
<evidence type="ECO:0000313" key="2">
    <source>
        <dbReference type="EMBL" id="AVD70250.1"/>
    </source>
</evidence>
<dbReference type="Proteomes" id="UP000239867">
    <property type="component" value="Chromosome"/>
</dbReference>
<proteinExistence type="predicted"/>
<dbReference type="KEGG" id="deo:CAY53_01110"/>